<feature type="compositionally biased region" description="Acidic residues" evidence="1">
    <location>
        <begin position="312"/>
        <end position="332"/>
    </location>
</feature>
<keyword evidence="5" id="KW-1185">Reference proteome</keyword>
<feature type="domain" description="DUF7343" evidence="3">
    <location>
        <begin position="348"/>
        <end position="405"/>
    </location>
</feature>
<dbReference type="SUPFAM" id="SSF49464">
    <property type="entry name" value="Carboxypeptidase regulatory domain-like"/>
    <property type="match status" value="1"/>
</dbReference>
<dbReference type="Gene3D" id="2.60.40.1120">
    <property type="entry name" value="Carboxypeptidase-like, regulatory domain"/>
    <property type="match status" value="1"/>
</dbReference>
<dbReference type="InterPro" id="IPR008969">
    <property type="entry name" value="CarboxyPept-like_regulatory"/>
</dbReference>
<organism evidence="4 5">
    <name type="scientific">Methanosarcina baikalica</name>
    <dbReference type="NCBI Taxonomy" id="3073890"/>
    <lineage>
        <taxon>Archaea</taxon>
        <taxon>Methanobacteriati</taxon>
        <taxon>Methanobacteriota</taxon>
        <taxon>Stenosarchaea group</taxon>
        <taxon>Methanomicrobia</taxon>
        <taxon>Methanosarcinales</taxon>
        <taxon>Methanosarcinaceae</taxon>
        <taxon>Methanosarcina</taxon>
    </lineage>
</organism>
<protein>
    <recommendedName>
        <fullName evidence="3">DUF7343 domain-containing protein</fullName>
    </recommendedName>
</protein>
<comment type="caution">
    <text evidence="4">The sequence shown here is derived from an EMBL/GenBank/DDBJ whole genome shotgun (WGS) entry which is preliminary data.</text>
</comment>
<evidence type="ECO:0000313" key="4">
    <source>
        <dbReference type="EMBL" id="MDR7666058.1"/>
    </source>
</evidence>
<dbReference type="Proteomes" id="UP001246244">
    <property type="component" value="Unassembled WGS sequence"/>
</dbReference>
<dbReference type="SUPFAM" id="SSF46785">
    <property type="entry name" value="Winged helix' DNA-binding domain"/>
    <property type="match status" value="1"/>
</dbReference>
<accession>A0ABU2D254</accession>
<dbReference type="InterPro" id="IPR055767">
    <property type="entry name" value="DUF7343"/>
</dbReference>
<dbReference type="EMBL" id="JAVKPK010000036">
    <property type="protein sequence ID" value="MDR7666058.1"/>
    <property type="molecule type" value="Genomic_DNA"/>
</dbReference>
<evidence type="ECO:0000259" key="3">
    <source>
        <dbReference type="Pfam" id="PF24034"/>
    </source>
</evidence>
<keyword evidence="2" id="KW-0472">Membrane</keyword>
<dbReference type="Pfam" id="PF24034">
    <property type="entry name" value="DUF7343"/>
    <property type="match status" value="1"/>
</dbReference>
<proteinExistence type="predicted"/>
<sequence length="410" mass="45478">MKINLRFYIICVAAILALVVPAIANSNNTATIHGEVYGWDTFEPLENAVVDVNSTPSQSMVAKYGLYSFKLAPGDYSITARYYQNSTLIYSAEEIVQIKGEGDYVRDLLLLPVYSEELMDGSEVNGSSSNLNESAENSSSNKVNPLTETAIDEVNNSNNLNLTGENGADSSTVSYMLIALTFFILITGGYQLSRKHKKIEKTPPKEKTEHITGNSSKLVNTHELSVKVPDKSIEPEIRSDFQANTEETVYVKGPETEPEPKLIITSPGAEPELKIILMETGAEPEPKISERKIPAESKEEYPVLETELAESGPEEEEEENEIISLEEPEDSPEIGTPAPKKKLPLPADLQVVMDIIRGQGGRITQKDLRSKLKYSEGKVSLMLADLERRELIEKFKRGRGNVVILRDEER</sequence>
<keyword evidence="2" id="KW-1133">Transmembrane helix</keyword>
<feature type="region of interest" description="Disordered" evidence="1">
    <location>
        <begin position="307"/>
        <end position="343"/>
    </location>
</feature>
<name>A0ABU2D254_9EURY</name>
<keyword evidence="2" id="KW-0812">Transmembrane</keyword>
<gene>
    <name evidence="4" type="ORF">RG963_09780</name>
</gene>
<evidence type="ECO:0000256" key="2">
    <source>
        <dbReference type="SAM" id="Phobius"/>
    </source>
</evidence>
<dbReference type="InterPro" id="IPR036390">
    <property type="entry name" value="WH_DNA-bd_sf"/>
</dbReference>
<feature type="region of interest" description="Disordered" evidence="1">
    <location>
        <begin position="122"/>
        <end position="143"/>
    </location>
</feature>
<evidence type="ECO:0000256" key="1">
    <source>
        <dbReference type="SAM" id="MobiDB-lite"/>
    </source>
</evidence>
<feature type="transmembrane region" description="Helical" evidence="2">
    <location>
        <begin position="173"/>
        <end position="192"/>
    </location>
</feature>
<evidence type="ECO:0000313" key="5">
    <source>
        <dbReference type="Proteomes" id="UP001246244"/>
    </source>
</evidence>
<reference evidence="5" key="1">
    <citation type="submission" date="2023-07" db="EMBL/GenBank/DDBJ databases">
        <title>Whole-genome sequencing of a new Methanosarcina sp. Z-7115.</title>
        <authorList>
            <person name="Zhilina T.N."/>
            <person name="Merkel A.Y."/>
        </authorList>
    </citation>
    <scope>NUCLEOTIDE SEQUENCE [LARGE SCALE GENOMIC DNA]</scope>
    <source>
        <strain evidence="5">Z-7115</strain>
    </source>
</reference>
<dbReference type="RefSeq" id="WP_310576083.1">
    <property type="nucleotide sequence ID" value="NZ_JAVKPK010000036.1"/>
</dbReference>
<feature type="compositionally biased region" description="Low complexity" evidence="1">
    <location>
        <begin position="125"/>
        <end position="141"/>
    </location>
</feature>